<feature type="non-terminal residue" evidence="1">
    <location>
        <position position="1"/>
    </location>
</feature>
<proteinExistence type="predicted"/>
<sequence length="74" mass="8387">GVMKEHIKRMKERWEKFTLDDVLKQASHSIAARKSNVMIPASQTAAPVSHTTQQQIPEIINSQIPNVIKINPQK</sequence>
<accession>A0A0B6YDM1</accession>
<reference evidence="1" key="1">
    <citation type="submission" date="2014-12" db="EMBL/GenBank/DDBJ databases">
        <title>Insight into the proteome of Arion vulgaris.</title>
        <authorList>
            <person name="Aradska J."/>
            <person name="Bulat T."/>
            <person name="Smidak R."/>
            <person name="Sarate P."/>
            <person name="Gangsoo J."/>
            <person name="Sialana F."/>
            <person name="Bilban M."/>
            <person name="Lubec G."/>
        </authorList>
    </citation>
    <scope>NUCLEOTIDE SEQUENCE</scope>
    <source>
        <tissue evidence="1">Skin</tissue>
    </source>
</reference>
<organism evidence="1">
    <name type="scientific">Arion vulgaris</name>
    <dbReference type="NCBI Taxonomy" id="1028688"/>
    <lineage>
        <taxon>Eukaryota</taxon>
        <taxon>Metazoa</taxon>
        <taxon>Spiralia</taxon>
        <taxon>Lophotrochozoa</taxon>
        <taxon>Mollusca</taxon>
        <taxon>Gastropoda</taxon>
        <taxon>Heterobranchia</taxon>
        <taxon>Euthyneura</taxon>
        <taxon>Panpulmonata</taxon>
        <taxon>Eupulmonata</taxon>
        <taxon>Stylommatophora</taxon>
        <taxon>Helicina</taxon>
        <taxon>Arionoidea</taxon>
        <taxon>Arionidae</taxon>
        <taxon>Arion</taxon>
    </lineage>
</organism>
<name>A0A0B6YDM1_9EUPU</name>
<evidence type="ECO:0000313" key="1">
    <source>
        <dbReference type="EMBL" id="CEK54253.1"/>
    </source>
</evidence>
<dbReference type="EMBL" id="HACG01007388">
    <property type="protein sequence ID" value="CEK54253.1"/>
    <property type="molecule type" value="Transcribed_RNA"/>
</dbReference>
<feature type="non-terminal residue" evidence="1">
    <location>
        <position position="74"/>
    </location>
</feature>
<dbReference type="AlphaFoldDB" id="A0A0B6YDM1"/>
<gene>
    <name evidence="1" type="primary">ORF22331</name>
</gene>
<protein>
    <submittedName>
        <fullName evidence="1">Uncharacterized protein</fullName>
    </submittedName>
</protein>